<dbReference type="PANTHER" id="PTHR48476:SF1">
    <property type="entry name" value="SHORT-CHAIN DEHYDROGENASE TIC 32, CHLOROPLASTIC-LIKE"/>
    <property type="match status" value="1"/>
</dbReference>
<evidence type="ECO:0000256" key="1">
    <source>
        <dbReference type="SAM" id="MobiDB-lite"/>
    </source>
</evidence>
<protein>
    <submittedName>
        <fullName evidence="2">Uncharacterized protein</fullName>
    </submittedName>
</protein>
<evidence type="ECO:0000313" key="3">
    <source>
        <dbReference type="Proteomes" id="UP001345219"/>
    </source>
</evidence>
<gene>
    <name evidence="2" type="ORF">SAY87_008482</name>
</gene>
<accession>A0AAN7KNW0</accession>
<dbReference type="InterPro" id="IPR055280">
    <property type="entry name" value="TIC32"/>
</dbReference>
<sequence>MKQGRFRQTDDIKMNEISGFPPREGNVGQTPVGGAELTSTRRLDLPWGEDTLTKTLKMFICSLWKNVHRGASTTCYAPFHPGLRGVSGKYYADCNELEPSDLAKDVKLDKKLWDFSSKMVDGSVSL</sequence>
<dbReference type="EMBL" id="JAXIOK010000007">
    <property type="protein sequence ID" value="KAK4766840.1"/>
    <property type="molecule type" value="Genomic_DNA"/>
</dbReference>
<dbReference type="Gene3D" id="3.40.50.720">
    <property type="entry name" value="NAD(P)-binding Rossmann-like Domain"/>
    <property type="match status" value="1"/>
</dbReference>
<dbReference type="PANTHER" id="PTHR48476">
    <property type="entry name" value="SHORT-CHAIN DEHYDROGENASE TIC 32, CHLOROPLASTIC-LIKE"/>
    <property type="match status" value="1"/>
</dbReference>
<name>A0AAN7KNW0_9MYRT</name>
<comment type="caution">
    <text evidence="2">The sequence shown here is derived from an EMBL/GenBank/DDBJ whole genome shotgun (WGS) entry which is preliminary data.</text>
</comment>
<feature type="region of interest" description="Disordered" evidence="1">
    <location>
        <begin position="15"/>
        <end position="38"/>
    </location>
</feature>
<dbReference type="Proteomes" id="UP001345219">
    <property type="component" value="Chromosome 7"/>
</dbReference>
<dbReference type="AlphaFoldDB" id="A0AAN7KNW0"/>
<reference evidence="2 3" key="1">
    <citation type="journal article" date="2023" name="Hortic Res">
        <title>Pangenome of water caltrop reveals structural variations and asymmetric subgenome divergence after allopolyploidization.</title>
        <authorList>
            <person name="Zhang X."/>
            <person name="Chen Y."/>
            <person name="Wang L."/>
            <person name="Yuan Y."/>
            <person name="Fang M."/>
            <person name="Shi L."/>
            <person name="Lu R."/>
            <person name="Comes H.P."/>
            <person name="Ma Y."/>
            <person name="Chen Y."/>
            <person name="Huang G."/>
            <person name="Zhou Y."/>
            <person name="Zheng Z."/>
            <person name="Qiu Y."/>
        </authorList>
    </citation>
    <scope>NUCLEOTIDE SEQUENCE [LARGE SCALE GENOMIC DNA]</scope>
    <source>
        <tissue evidence="2">Roots</tissue>
    </source>
</reference>
<organism evidence="2 3">
    <name type="scientific">Trapa incisa</name>
    <dbReference type="NCBI Taxonomy" id="236973"/>
    <lineage>
        <taxon>Eukaryota</taxon>
        <taxon>Viridiplantae</taxon>
        <taxon>Streptophyta</taxon>
        <taxon>Embryophyta</taxon>
        <taxon>Tracheophyta</taxon>
        <taxon>Spermatophyta</taxon>
        <taxon>Magnoliopsida</taxon>
        <taxon>eudicotyledons</taxon>
        <taxon>Gunneridae</taxon>
        <taxon>Pentapetalae</taxon>
        <taxon>rosids</taxon>
        <taxon>malvids</taxon>
        <taxon>Myrtales</taxon>
        <taxon>Lythraceae</taxon>
        <taxon>Trapa</taxon>
    </lineage>
</organism>
<proteinExistence type="predicted"/>
<keyword evidence="3" id="KW-1185">Reference proteome</keyword>
<evidence type="ECO:0000313" key="2">
    <source>
        <dbReference type="EMBL" id="KAK4766840.1"/>
    </source>
</evidence>